<keyword evidence="3" id="KW-1185">Reference proteome</keyword>
<keyword evidence="1" id="KW-0472">Membrane</keyword>
<protein>
    <submittedName>
        <fullName evidence="2">Uncharacterized protein</fullName>
    </submittedName>
</protein>
<reference evidence="2 3" key="1">
    <citation type="journal article" date="2020" name="ISME J.">
        <title>Uncovering the hidden diversity of litter-decomposition mechanisms in mushroom-forming fungi.</title>
        <authorList>
            <person name="Floudas D."/>
            <person name="Bentzer J."/>
            <person name="Ahren D."/>
            <person name="Johansson T."/>
            <person name="Persson P."/>
            <person name="Tunlid A."/>
        </authorList>
    </citation>
    <scope>NUCLEOTIDE SEQUENCE [LARGE SCALE GENOMIC DNA]</scope>
    <source>
        <strain evidence="2 3">CBS 101986</strain>
    </source>
</reference>
<evidence type="ECO:0000313" key="2">
    <source>
        <dbReference type="EMBL" id="KAF5314391.1"/>
    </source>
</evidence>
<name>A0A8H5B0G6_9AGAR</name>
<proteinExistence type="predicted"/>
<organism evidence="2 3">
    <name type="scientific">Psilocybe cf. subviscida</name>
    <dbReference type="NCBI Taxonomy" id="2480587"/>
    <lineage>
        <taxon>Eukaryota</taxon>
        <taxon>Fungi</taxon>
        <taxon>Dikarya</taxon>
        <taxon>Basidiomycota</taxon>
        <taxon>Agaricomycotina</taxon>
        <taxon>Agaricomycetes</taxon>
        <taxon>Agaricomycetidae</taxon>
        <taxon>Agaricales</taxon>
        <taxon>Agaricineae</taxon>
        <taxon>Strophariaceae</taxon>
        <taxon>Psilocybe</taxon>
    </lineage>
</organism>
<keyword evidence="1" id="KW-0812">Transmembrane</keyword>
<accession>A0A8H5B0G6</accession>
<evidence type="ECO:0000256" key="1">
    <source>
        <dbReference type="SAM" id="Phobius"/>
    </source>
</evidence>
<dbReference type="AlphaFoldDB" id="A0A8H5B0G6"/>
<sequence>MSTLMLRAASMSSPALAMSVTTDTRVQENTHHPRRETAFSEFLAARAVNTASFPCVCDHSAEKTWTVSTSRERMGGTGGDSALAIGSSVLSGVVVDGASLYLGICILTIFGFDIDIRVGAAHGVGVSTVVITCVRVDNERKYDTNRSLSNASASPCITSAPLTAAAPPPHRPRKSPHDVTSCSCVDTGIGAREYQPVSGRTDVASHVVVNARPRGLKIDVWNIFALTTFAPIFGTTVLCAETRPVPMFLPLTSAAEYEHECSRGKSEEGREVLEDIEMEEVNVEAGHPALEHEDDMVVFRACSCCNSFTGGSIVAVEYEILAYYLLITNAVFAFCTTRRLRLLRKLLARTTAHY</sequence>
<feature type="transmembrane region" description="Helical" evidence="1">
    <location>
        <begin position="321"/>
        <end position="340"/>
    </location>
</feature>
<dbReference type="Proteomes" id="UP000567179">
    <property type="component" value="Unassembled WGS sequence"/>
</dbReference>
<gene>
    <name evidence="2" type="ORF">D9619_012005</name>
</gene>
<keyword evidence="1" id="KW-1133">Transmembrane helix</keyword>
<dbReference type="EMBL" id="JAACJJ010000044">
    <property type="protein sequence ID" value="KAF5314391.1"/>
    <property type="molecule type" value="Genomic_DNA"/>
</dbReference>
<evidence type="ECO:0000313" key="3">
    <source>
        <dbReference type="Proteomes" id="UP000567179"/>
    </source>
</evidence>
<comment type="caution">
    <text evidence="2">The sequence shown here is derived from an EMBL/GenBank/DDBJ whole genome shotgun (WGS) entry which is preliminary data.</text>
</comment>